<dbReference type="Pfam" id="PF08352">
    <property type="entry name" value="oligo_HPY"/>
    <property type="match status" value="1"/>
</dbReference>
<dbReference type="InterPro" id="IPR050388">
    <property type="entry name" value="ABC_Ni/Peptide_Import"/>
</dbReference>
<keyword evidence="12" id="KW-1185">Reference proteome</keyword>
<comment type="subcellular location">
    <subcellularLocation>
        <location evidence="1">Cell inner membrane</location>
        <topology evidence="1">Peripheral membrane protein</topology>
    </subcellularLocation>
</comment>
<dbReference type="Pfam" id="PF00005">
    <property type="entry name" value="ABC_tran"/>
    <property type="match status" value="1"/>
</dbReference>
<dbReference type="GO" id="GO:0015833">
    <property type="term" value="P:peptide transport"/>
    <property type="evidence" value="ECO:0007669"/>
    <property type="project" value="InterPro"/>
</dbReference>
<keyword evidence="6 11" id="KW-0067">ATP-binding</keyword>
<dbReference type="InterPro" id="IPR013563">
    <property type="entry name" value="Oligopep_ABC_C"/>
</dbReference>
<dbReference type="Gene3D" id="3.40.50.300">
    <property type="entry name" value="P-loop containing nucleotide triphosphate hydrolases"/>
    <property type="match status" value="1"/>
</dbReference>
<dbReference type="PROSITE" id="PS00211">
    <property type="entry name" value="ABC_TRANSPORTER_1"/>
    <property type="match status" value="1"/>
</dbReference>
<dbReference type="SMART" id="SM00382">
    <property type="entry name" value="AAA"/>
    <property type="match status" value="1"/>
</dbReference>
<dbReference type="RefSeq" id="WP_086961537.1">
    <property type="nucleotide sequence ID" value="NZ_FUKS01000039.1"/>
</dbReference>
<dbReference type="CDD" id="cd03257">
    <property type="entry name" value="ABC_NikE_OppD_transporters"/>
    <property type="match status" value="1"/>
</dbReference>
<dbReference type="InterPro" id="IPR027417">
    <property type="entry name" value="P-loop_NTPase"/>
</dbReference>
<reference evidence="11 12" key="1">
    <citation type="journal article" date="2017" name="Elife">
        <title>Extensive horizontal gene transfer in cheese-associated bacteria.</title>
        <authorList>
            <person name="Bonham K.S."/>
            <person name="Wolfe B.E."/>
            <person name="Dutton R.J."/>
        </authorList>
    </citation>
    <scope>NUCLEOTIDE SEQUENCE [LARGE SCALE GENOMIC DNA]</scope>
    <source>
        <strain evidence="11 12">JB196</strain>
    </source>
</reference>
<keyword evidence="3" id="KW-0813">Transport</keyword>
<evidence type="ECO:0000256" key="6">
    <source>
        <dbReference type="ARBA" id="ARBA00022840"/>
    </source>
</evidence>
<keyword evidence="7" id="KW-0472">Membrane</keyword>
<organism evidence="11 12">
    <name type="scientific">Vibrio casei</name>
    <dbReference type="NCBI Taxonomy" id="673372"/>
    <lineage>
        <taxon>Bacteria</taxon>
        <taxon>Pseudomonadati</taxon>
        <taxon>Pseudomonadota</taxon>
        <taxon>Gammaproteobacteria</taxon>
        <taxon>Vibrionales</taxon>
        <taxon>Vibrionaceae</taxon>
        <taxon>Vibrio</taxon>
    </lineage>
</organism>
<dbReference type="GeneID" id="303189099"/>
<dbReference type="PANTHER" id="PTHR43297">
    <property type="entry name" value="OLIGOPEPTIDE TRANSPORT ATP-BINDING PROTEIN APPD"/>
    <property type="match status" value="1"/>
</dbReference>
<dbReference type="AlphaFoldDB" id="A0A368LPM0"/>
<accession>A0A368LPM0</accession>
<dbReference type="EMBL" id="QPGL01000001">
    <property type="protein sequence ID" value="RCS73761.1"/>
    <property type="molecule type" value="Genomic_DNA"/>
</dbReference>
<dbReference type="GO" id="GO:0005886">
    <property type="term" value="C:plasma membrane"/>
    <property type="evidence" value="ECO:0007669"/>
    <property type="project" value="UniProtKB-SubCell"/>
</dbReference>
<name>A0A368LPM0_9VIBR</name>
<dbReference type="EC" id="7.4.2.9" evidence="8"/>
<dbReference type="InterPro" id="IPR003439">
    <property type="entry name" value="ABC_transporter-like_ATP-bd"/>
</dbReference>
<dbReference type="NCBIfam" id="TIGR01727">
    <property type="entry name" value="oligo_HPY"/>
    <property type="match status" value="1"/>
</dbReference>
<evidence type="ECO:0000256" key="2">
    <source>
        <dbReference type="ARBA" id="ARBA00005417"/>
    </source>
</evidence>
<evidence type="ECO:0000256" key="4">
    <source>
        <dbReference type="ARBA" id="ARBA00022475"/>
    </source>
</evidence>
<evidence type="ECO:0000313" key="11">
    <source>
        <dbReference type="EMBL" id="RCS73761.1"/>
    </source>
</evidence>
<gene>
    <name evidence="11" type="ORF">CIK83_09205</name>
</gene>
<evidence type="ECO:0000256" key="9">
    <source>
        <dbReference type="ARBA" id="ARBA00047356"/>
    </source>
</evidence>
<comment type="catalytic activity">
    <reaction evidence="9">
        <text>a dipeptide(out) + ATP + H2O = a dipeptide(in) + ADP + phosphate + H(+)</text>
        <dbReference type="Rhea" id="RHEA:23120"/>
        <dbReference type="ChEBI" id="CHEBI:15377"/>
        <dbReference type="ChEBI" id="CHEBI:15378"/>
        <dbReference type="ChEBI" id="CHEBI:30616"/>
        <dbReference type="ChEBI" id="CHEBI:43474"/>
        <dbReference type="ChEBI" id="CHEBI:90799"/>
        <dbReference type="ChEBI" id="CHEBI:456216"/>
        <dbReference type="EC" id="7.4.2.9"/>
    </reaction>
</comment>
<keyword evidence="4" id="KW-1003">Cell membrane</keyword>
<sequence length="345" mass="38399">MIMDSVLTVTDLCTDFLTDDGIVRVLDGVTFHVPKGKTVGLVGESGCGKSVTAMSIMGLLPKPFGQVVSGVIAYHESTQTHDLTQLPAEKMYHMRGNHISMIFQDPMTALNPVHTIGKQLMEVYHLHQPKLKKKQRYQLALEMLGKVGIPSAKERMLSFPHQLSGGMRQRVMIAIALACEPDVLICDEPTTALDVTVQAQILDLMKSLQQEKGMSIVFITHDLGVVAEMCDQVVVMYAGKVVEQADVFELFDHPSHPYTQGLLASMPSSYSIAKSLLPTIEGKVPSLSDMPIGCRFVTRCLYQQKKCHQKSPRLFAKNTDHLISCHYWDNLQLSTSQQRNMKENK</sequence>
<evidence type="ECO:0000256" key="8">
    <source>
        <dbReference type="ARBA" id="ARBA00038852"/>
    </source>
</evidence>
<dbReference type="GO" id="GO:0005524">
    <property type="term" value="F:ATP binding"/>
    <property type="evidence" value="ECO:0007669"/>
    <property type="project" value="UniProtKB-KW"/>
</dbReference>
<comment type="similarity">
    <text evidence="2">Belongs to the ABC transporter superfamily.</text>
</comment>
<protein>
    <recommendedName>
        <fullName evidence="8">ABC-type dipeptide transporter</fullName>
        <ecNumber evidence="8">7.4.2.9</ecNumber>
    </recommendedName>
</protein>
<dbReference type="InterPro" id="IPR017871">
    <property type="entry name" value="ABC_transporter-like_CS"/>
</dbReference>
<feature type="domain" description="ABC transporter" evidence="10">
    <location>
        <begin position="7"/>
        <end position="263"/>
    </location>
</feature>
<dbReference type="SUPFAM" id="SSF52540">
    <property type="entry name" value="P-loop containing nucleoside triphosphate hydrolases"/>
    <property type="match status" value="1"/>
</dbReference>
<evidence type="ECO:0000256" key="3">
    <source>
        <dbReference type="ARBA" id="ARBA00022448"/>
    </source>
</evidence>
<dbReference type="PANTHER" id="PTHR43297:SF2">
    <property type="entry name" value="DIPEPTIDE TRANSPORT ATP-BINDING PROTEIN DPPD"/>
    <property type="match status" value="1"/>
</dbReference>
<dbReference type="GO" id="GO:0055085">
    <property type="term" value="P:transmembrane transport"/>
    <property type="evidence" value="ECO:0007669"/>
    <property type="project" value="UniProtKB-ARBA"/>
</dbReference>
<evidence type="ECO:0000256" key="7">
    <source>
        <dbReference type="ARBA" id="ARBA00023136"/>
    </source>
</evidence>
<dbReference type="FunFam" id="3.40.50.300:FF:000016">
    <property type="entry name" value="Oligopeptide ABC transporter ATP-binding component"/>
    <property type="match status" value="1"/>
</dbReference>
<dbReference type="Proteomes" id="UP000252479">
    <property type="component" value="Unassembled WGS sequence"/>
</dbReference>
<comment type="caution">
    <text evidence="11">The sequence shown here is derived from an EMBL/GenBank/DDBJ whole genome shotgun (WGS) entry which is preliminary data.</text>
</comment>
<proteinExistence type="inferred from homology"/>
<evidence type="ECO:0000256" key="5">
    <source>
        <dbReference type="ARBA" id="ARBA00022741"/>
    </source>
</evidence>
<evidence type="ECO:0000256" key="1">
    <source>
        <dbReference type="ARBA" id="ARBA00004417"/>
    </source>
</evidence>
<evidence type="ECO:0000313" key="12">
    <source>
        <dbReference type="Proteomes" id="UP000252479"/>
    </source>
</evidence>
<dbReference type="GO" id="GO:0016887">
    <property type="term" value="F:ATP hydrolysis activity"/>
    <property type="evidence" value="ECO:0007669"/>
    <property type="project" value="InterPro"/>
</dbReference>
<evidence type="ECO:0000259" key="10">
    <source>
        <dbReference type="PROSITE" id="PS50893"/>
    </source>
</evidence>
<keyword evidence="5" id="KW-0547">Nucleotide-binding</keyword>
<dbReference type="InterPro" id="IPR003593">
    <property type="entry name" value="AAA+_ATPase"/>
</dbReference>
<dbReference type="PROSITE" id="PS50893">
    <property type="entry name" value="ABC_TRANSPORTER_2"/>
    <property type="match status" value="1"/>
</dbReference>